<keyword evidence="3" id="KW-1185">Reference proteome</keyword>
<dbReference type="RefSeq" id="WP_189703655.1">
    <property type="nucleotide sequence ID" value="NZ_BMVF01000015.1"/>
</dbReference>
<gene>
    <name evidence="2" type="ORF">GCM10010508_52050</name>
</gene>
<evidence type="ECO:0000313" key="2">
    <source>
        <dbReference type="EMBL" id="GHD93786.1"/>
    </source>
</evidence>
<dbReference type="Proteomes" id="UP000608955">
    <property type="component" value="Unassembled WGS sequence"/>
</dbReference>
<reference evidence="2" key="2">
    <citation type="submission" date="2020-09" db="EMBL/GenBank/DDBJ databases">
        <authorList>
            <person name="Sun Q."/>
            <person name="Ohkuma M."/>
        </authorList>
    </citation>
    <scope>NUCLEOTIDE SEQUENCE</scope>
    <source>
        <strain evidence="2">JCM 4654</strain>
    </source>
</reference>
<name>A0A919CZ88_9ACTN</name>
<evidence type="ECO:0000259" key="1">
    <source>
        <dbReference type="Pfam" id="PF04486"/>
    </source>
</evidence>
<accession>A0A919CZ88</accession>
<dbReference type="AlphaFoldDB" id="A0A919CZ88"/>
<dbReference type="Pfam" id="PF04486">
    <property type="entry name" value="SchA_CurD"/>
    <property type="match status" value="1"/>
</dbReference>
<dbReference type="InterPro" id="IPR007575">
    <property type="entry name" value="SchA_CurD-like"/>
</dbReference>
<evidence type="ECO:0000313" key="3">
    <source>
        <dbReference type="Proteomes" id="UP000608955"/>
    </source>
</evidence>
<reference evidence="2" key="1">
    <citation type="journal article" date="2014" name="Int. J. Syst. Evol. Microbiol.">
        <title>Complete genome sequence of Corynebacterium casei LMG S-19264T (=DSM 44701T), isolated from a smear-ripened cheese.</title>
        <authorList>
            <consortium name="US DOE Joint Genome Institute (JGI-PGF)"/>
            <person name="Walter F."/>
            <person name="Albersmeier A."/>
            <person name="Kalinowski J."/>
            <person name="Ruckert C."/>
        </authorList>
    </citation>
    <scope>NUCLEOTIDE SEQUENCE</scope>
    <source>
        <strain evidence="2">JCM 4654</strain>
    </source>
</reference>
<sequence length="131" mass="14328">MPYAAITYRMKPGHEDEIAEIFAGFQRVDRPDFAGDDGDAAGKLLGTGVFIKDDVLVRVIHYEGDFAAIGRHMAAQKGVHILETKLAPYLAEPRTVDTTTPAGFAEHFRESTMRTIAQLTVDTHPAEAGRS</sequence>
<organism evidence="2 3">
    <name type="scientific">Streptomyces naganishii JCM 4654</name>
    <dbReference type="NCBI Taxonomy" id="1306179"/>
    <lineage>
        <taxon>Bacteria</taxon>
        <taxon>Bacillati</taxon>
        <taxon>Actinomycetota</taxon>
        <taxon>Actinomycetes</taxon>
        <taxon>Kitasatosporales</taxon>
        <taxon>Streptomycetaceae</taxon>
        <taxon>Streptomyces</taxon>
    </lineage>
</organism>
<feature type="domain" description="SchA/CurD-like" evidence="1">
    <location>
        <begin position="1"/>
        <end position="120"/>
    </location>
</feature>
<protein>
    <submittedName>
        <fullName evidence="2">SchA/CurD</fullName>
    </submittedName>
</protein>
<proteinExistence type="predicted"/>
<comment type="caution">
    <text evidence="2">The sequence shown here is derived from an EMBL/GenBank/DDBJ whole genome shotgun (WGS) entry which is preliminary data.</text>
</comment>
<dbReference type="EMBL" id="BMVF01000015">
    <property type="protein sequence ID" value="GHD93786.1"/>
    <property type="molecule type" value="Genomic_DNA"/>
</dbReference>